<dbReference type="Pfam" id="PF25137">
    <property type="entry name" value="ADH_Fe_C"/>
    <property type="match status" value="1"/>
</dbReference>
<dbReference type="InterPro" id="IPR044731">
    <property type="entry name" value="BDH-like"/>
</dbReference>
<evidence type="ECO:0000259" key="4">
    <source>
        <dbReference type="Pfam" id="PF00465"/>
    </source>
</evidence>
<evidence type="ECO:0000256" key="2">
    <source>
        <dbReference type="ARBA" id="ARBA00023002"/>
    </source>
</evidence>
<dbReference type="GO" id="GO:1990002">
    <property type="term" value="F:methylglyoxal reductase (NADPH) (acetol producing) activity"/>
    <property type="evidence" value="ECO:0007669"/>
    <property type="project" value="TreeGrafter"/>
</dbReference>
<gene>
    <name evidence="6" type="ORF">GNP95_10305</name>
</gene>
<dbReference type="FunFam" id="1.20.1090.10:FF:000009">
    <property type="entry name" value="NADH-dependent butanol dehydrogenase"/>
    <property type="match status" value="1"/>
</dbReference>
<sequence>MNSFQFHNPTRLIFGKGQITALKTEVPKYGKKVLMVYGGGSIKRSGLYDQVIAQLTEIGAEVTELAGVEPNPRLSTVHRGVDLCKTKEIELVLAVGGGSVLDCAKAIAAGAKYDGDMWDFAEHKAVPKAALPLGTVLTMAATGSEMNGNSVISNEATEEKLGWGSPLVYPVFSILDPENTFTLPKDQTVYGIVDIMSHVFEHYFHKETNTLLQDEFCEALLRTVIETAPKLIEDLESFDHRETILLCGTMALNGVLNMGLSGDWATHNIEHAVSAVYDIPHGGGLAILFPNWMSHNLPHDVARFKRLAEKVFRIDPSGKSDQQVAEEGIAALRAFWNSIGAPSRLADYDIDDSKLELMADKAMRFGPFGNFAKLEKEDVLAIYRRSL</sequence>
<keyword evidence="2" id="KW-0560">Oxidoreductase</keyword>
<dbReference type="AlphaFoldDB" id="A0A7X3CNW0"/>
<dbReference type="PANTHER" id="PTHR43633">
    <property type="entry name" value="ALCOHOL DEHYDROGENASE YQHD"/>
    <property type="match status" value="1"/>
</dbReference>
<comment type="caution">
    <text evidence="6">The sequence shown here is derived from an EMBL/GenBank/DDBJ whole genome shotgun (WGS) entry which is preliminary data.</text>
</comment>
<evidence type="ECO:0000256" key="3">
    <source>
        <dbReference type="ARBA" id="ARBA00023027"/>
    </source>
</evidence>
<accession>A0A7X3CNW0</accession>
<comment type="similarity">
    <text evidence="1">Belongs to the iron-containing alcohol dehydrogenase family.</text>
</comment>
<dbReference type="Gene3D" id="1.20.1090.10">
    <property type="entry name" value="Dehydroquinate synthase-like - alpha domain"/>
    <property type="match status" value="1"/>
</dbReference>
<feature type="domain" description="Alcohol dehydrogenase iron-type/glycerol dehydrogenase GldA" evidence="4">
    <location>
        <begin position="9"/>
        <end position="177"/>
    </location>
</feature>
<dbReference type="GO" id="GO:0008106">
    <property type="term" value="F:alcohol dehydrogenase (NADP+) activity"/>
    <property type="evidence" value="ECO:0007669"/>
    <property type="project" value="TreeGrafter"/>
</dbReference>
<dbReference type="InterPro" id="IPR018211">
    <property type="entry name" value="ADH_Fe_CS"/>
</dbReference>
<dbReference type="Pfam" id="PF00465">
    <property type="entry name" value="Fe-ADH"/>
    <property type="match status" value="1"/>
</dbReference>
<feature type="domain" description="Fe-containing alcohol dehydrogenase-like C-terminal" evidence="5">
    <location>
        <begin position="188"/>
        <end position="386"/>
    </location>
</feature>
<evidence type="ECO:0000313" key="7">
    <source>
        <dbReference type="Proteomes" id="UP000447876"/>
    </source>
</evidence>
<dbReference type="SUPFAM" id="SSF56796">
    <property type="entry name" value="Dehydroquinate synthase-like"/>
    <property type="match status" value="1"/>
</dbReference>
<name>A0A7X3CNW0_9BACL</name>
<dbReference type="CDD" id="cd08187">
    <property type="entry name" value="BDH"/>
    <property type="match status" value="1"/>
</dbReference>
<organism evidence="6 7">
    <name type="scientific">Paenibacillus woosongensis</name>
    <dbReference type="NCBI Taxonomy" id="307580"/>
    <lineage>
        <taxon>Bacteria</taxon>
        <taxon>Bacillati</taxon>
        <taxon>Bacillota</taxon>
        <taxon>Bacilli</taxon>
        <taxon>Bacillales</taxon>
        <taxon>Paenibacillaceae</taxon>
        <taxon>Paenibacillus</taxon>
    </lineage>
</organism>
<dbReference type="EMBL" id="WNZW01000002">
    <property type="protein sequence ID" value="MUG45390.1"/>
    <property type="molecule type" value="Genomic_DNA"/>
</dbReference>
<dbReference type="PANTHER" id="PTHR43633:SF1">
    <property type="entry name" value="ALCOHOL DEHYDROGENASE YQHD"/>
    <property type="match status" value="1"/>
</dbReference>
<keyword evidence="3" id="KW-0520">NAD</keyword>
<dbReference type="GO" id="GO:0046872">
    <property type="term" value="F:metal ion binding"/>
    <property type="evidence" value="ECO:0007669"/>
    <property type="project" value="InterPro"/>
</dbReference>
<dbReference type="PROSITE" id="PS00060">
    <property type="entry name" value="ADH_IRON_2"/>
    <property type="match status" value="1"/>
</dbReference>
<dbReference type="RefSeq" id="WP_155610723.1">
    <property type="nucleotide sequence ID" value="NZ_WNZW01000002.1"/>
</dbReference>
<evidence type="ECO:0000256" key="1">
    <source>
        <dbReference type="ARBA" id="ARBA00007358"/>
    </source>
</evidence>
<reference evidence="6 7" key="1">
    <citation type="submission" date="2019-11" db="EMBL/GenBank/DDBJ databases">
        <title>Draft genome sequences of five Paenibacillus species of dairy origin.</title>
        <authorList>
            <person name="Olajide A.M."/>
            <person name="Chen S."/>
            <person name="Lapointe G."/>
        </authorList>
    </citation>
    <scope>NUCLEOTIDE SEQUENCE [LARGE SCALE GENOMIC DNA]</scope>
    <source>
        <strain evidence="6 7">12CR55</strain>
    </source>
</reference>
<dbReference type="GO" id="GO:0005829">
    <property type="term" value="C:cytosol"/>
    <property type="evidence" value="ECO:0007669"/>
    <property type="project" value="TreeGrafter"/>
</dbReference>
<dbReference type="InterPro" id="IPR001670">
    <property type="entry name" value="ADH_Fe/GldA"/>
</dbReference>
<proteinExistence type="inferred from homology"/>
<evidence type="ECO:0000313" key="6">
    <source>
        <dbReference type="EMBL" id="MUG45390.1"/>
    </source>
</evidence>
<protein>
    <submittedName>
        <fullName evidence="6">Iron-containing alcohol dehydrogenase</fullName>
    </submittedName>
</protein>
<dbReference type="Gene3D" id="3.40.50.1970">
    <property type="match status" value="1"/>
</dbReference>
<dbReference type="GO" id="GO:1990362">
    <property type="term" value="F:butanol dehydrogenase (NAD+) activity"/>
    <property type="evidence" value="ECO:0007669"/>
    <property type="project" value="InterPro"/>
</dbReference>
<evidence type="ECO:0000259" key="5">
    <source>
        <dbReference type="Pfam" id="PF25137"/>
    </source>
</evidence>
<dbReference type="FunFam" id="3.40.50.1970:FF:000003">
    <property type="entry name" value="Alcohol dehydrogenase, iron-containing"/>
    <property type="match status" value="1"/>
</dbReference>
<dbReference type="InterPro" id="IPR056798">
    <property type="entry name" value="ADH_Fe_C"/>
</dbReference>
<dbReference type="Proteomes" id="UP000447876">
    <property type="component" value="Unassembled WGS sequence"/>
</dbReference>
<dbReference type="OrthoDB" id="9801156at2"/>
<dbReference type="PROSITE" id="PS00913">
    <property type="entry name" value="ADH_IRON_1"/>
    <property type="match status" value="1"/>
</dbReference>